<keyword evidence="1" id="KW-0862">Zinc</keyword>
<comment type="caution">
    <text evidence="3">The sequence shown here is derived from an EMBL/GenBank/DDBJ whole genome shotgun (WGS) entry which is preliminary data.</text>
</comment>
<reference evidence="3" key="1">
    <citation type="submission" date="2021-09" db="EMBL/GenBank/DDBJ databases">
        <authorList>
            <consortium name="AG Swart"/>
            <person name="Singh M."/>
            <person name="Singh A."/>
            <person name="Seah K."/>
            <person name="Emmerich C."/>
        </authorList>
    </citation>
    <scope>NUCLEOTIDE SEQUENCE</scope>
    <source>
        <strain evidence="3">ATCC30299</strain>
    </source>
</reference>
<evidence type="ECO:0000256" key="1">
    <source>
        <dbReference type="PROSITE-ProRule" id="PRU00042"/>
    </source>
</evidence>
<evidence type="ECO:0000313" key="3">
    <source>
        <dbReference type="EMBL" id="CAG9310463.1"/>
    </source>
</evidence>
<dbReference type="EMBL" id="CAJZBQ010000002">
    <property type="protein sequence ID" value="CAG9310463.1"/>
    <property type="molecule type" value="Genomic_DNA"/>
</dbReference>
<dbReference type="Proteomes" id="UP001162131">
    <property type="component" value="Unassembled WGS sequence"/>
</dbReference>
<name>A0AAU9IQ80_9CILI</name>
<dbReference type="GO" id="GO:0008270">
    <property type="term" value="F:zinc ion binding"/>
    <property type="evidence" value="ECO:0007669"/>
    <property type="project" value="UniProtKB-KW"/>
</dbReference>
<accession>A0AAU9IQ80</accession>
<sequence>MEKRKSARLLMCCLCFKLFKSRSYLARHKISHSQKRQFFCKICGNSYKYKHGLTRHEKRLHYNEWLASLWLLALKDDEKTEEKTENKEAVEDSFDVGYYLNLEDSDKENKGTKNKQKKKINFGSSVIETSPFPKVESN</sequence>
<feature type="domain" description="C2H2-type" evidence="2">
    <location>
        <begin position="38"/>
        <end position="66"/>
    </location>
</feature>
<keyword evidence="4" id="KW-1185">Reference proteome</keyword>
<dbReference type="Gene3D" id="3.30.160.60">
    <property type="entry name" value="Classic Zinc Finger"/>
    <property type="match status" value="1"/>
</dbReference>
<dbReference type="SMART" id="SM00355">
    <property type="entry name" value="ZnF_C2H2"/>
    <property type="match status" value="2"/>
</dbReference>
<dbReference type="InterPro" id="IPR013087">
    <property type="entry name" value="Znf_C2H2_type"/>
</dbReference>
<proteinExistence type="predicted"/>
<feature type="domain" description="C2H2-type" evidence="2">
    <location>
        <begin position="10"/>
        <end position="37"/>
    </location>
</feature>
<gene>
    <name evidence="3" type="ORF">BSTOLATCC_MIC1310</name>
</gene>
<dbReference type="InterPro" id="IPR036236">
    <property type="entry name" value="Znf_C2H2_sf"/>
</dbReference>
<dbReference type="Pfam" id="PF00096">
    <property type="entry name" value="zf-C2H2"/>
    <property type="match status" value="1"/>
</dbReference>
<dbReference type="SUPFAM" id="SSF57667">
    <property type="entry name" value="beta-beta-alpha zinc fingers"/>
    <property type="match status" value="1"/>
</dbReference>
<organism evidence="3 4">
    <name type="scientific">Blepharisma stoltei</name>
    <dbReference type="NCBI Taxonomy" id="1481888"/>
    <lineage>
        <taxon>Eukaryota</taxon>
        <taxon>Sar</taxon>
        <taxon>Alveolata</taxon>
        <taxon>Ciliophora</taxon>
        <taxon>Postciliodesmatophora</taxon>
        <taxon>Heterotrichea</taxon>
        <taxon>Heterotrichida</taxon>
        <taxon>Blepharismidae</taxon>
        <taxon>Blepharisma</taxon>
    </lineage>
</organism>
<dbReference type="PROSITE" id="PS00028">
    <property type="entry name" value="ZINC_FINGER_C2H2_1"/>
    <property type="match status" value="2"/>
</dbReference>
<evidence type="ECO:0000313" key="4">
    <source>
        <dbReference type="Proteomes" id="UP001162131"/>
    </source>
</evidence>
<dbReference type="PROSITE" id="PS50157">
    <property type="entry name" value="ZINC_FINGER_C2H2_2"/>
    <property type="match status" value="2"/>
</dbReference>
<keyword evidence="1" id="KW-0479">Metal-binding</keyword>
<evidence type="ECO:0000259" key="2">
    <source>
        <dbReference type="PROSITE" id="PS50157"/>
    </source>
</evidence>
<protein>
    <recommendedName>
        <fullName evidence="2">C2H2-type domain-containing protein</fullName>
    </recommendedName>
</protein>
<dbReference type="AlphaFoldDB" id="A0AAU9IQ80"/>
<keyword evidence="1" id="KW-0863">Zinc-finger</keyword>